<keyword evidence="2" id="KW-1185">Reference proteome</keyword>
<name>A0A9W4SX06_9GLOM</name>
<dbReference type="Proteomes" id="UP001153678">
    <property type="component" value="Unassembled WGS sequence"/>
</dbReference>
<comment type="caution">
    <text evidence="1">The sequence shown here is derived from an EMBL/GenBank/DDBJ whole genome shotgun (WGS) entry which is preliminary data.</text>
</comment>
<sequence length="47" mass="5477">IPDFLAKLRLYLQNQDVDPADNTGGLSTEREIAIRYLRRCMRGRVLE</sequence>
<dbReference type="EMBL" id="CAMKVN010003431">
    <property type="protein sequence ID" value="CAI2184714.1"/>
    <property type="molecule type" value="Genomic_DNA"/>
</dbReference>
<organism evidence="1 2">
    <name type="scientific">Funneliformis geosporum</name>
    <dbReference type="NCBI Taxonomy" id="1117311"/>
    <lineage>
        <taxon>Eukaryota</taxon>
        <taxon>Fungi</taxon>
        <taxon>Fungi incertae sedis</taxon>
        <taxon>Mucoromycota</taxon>
        <taxon>Glomeromycotina</taxon>
        <taxon>Glomeromycetes</taxon>
        <taxon>Glomerales</taxon>
        <taxon>Glomeraceae</taxon>
        <taxon>Funneliformis</taxon>
    </lineage>
</organism>
<protein>
    <submittedName>
        <fullName evidence="1">13720_t:CDS:1</fullName>
    </submittedName>
</protein>
<evidence type="ECO:0000313" key="2">
    <source>
        <dbReference type="Proteomes" id="UP001153678"/>
    </source>
</evidence>
<gene>
    <name evidence="1" type="ORF">FWILDA_LOCUS11715</name>
</gene>
<dbReference type="AlphaFoldDB" id="A0A9W4SX06"/>
<accession>A0A9W4SX06</accession>
<feature type="non-terminal residue" evidence="1">
    <location>
        <position position="1"/>
    </location>
</feature>
<reference evidence="1" key="1">
    <citation type="submission" date="2022-08" db="EMBL/GenBank/DDBJ databases">
        <authorList>
            <person name="Kallberg Y."/>
            <person name="Tangrot J."/>
            <person name="Rosling A."/>
        </authorList>
    </citation>
    <scope>NUCLEOTIDE SEQUENCE</scope>
    <source>
        <strain evidence="1">Wild A</strain>
    </source>
</reference>
<evidence type="ECO:0000313" key="1">
    <source>
        <dbReference type="EMBL" id="CAI2184714.1"/>
    </source>
</evidence>
<proteinExistence type="predicted"/>